<organism evidence="1">
    <name type="scientific">marine metagenome</name>
    <dbReference type="NCBI Taxonomy" id="408172"/>
    <lineage>
        <taxon>unclassified sequences</taxon>
        <taxon>metagenomes</taxon>
        <taxon>ecological metagenomes</taxon>
    </lineage>
</organism>
<protein>
    <submittedName>
        <fullName evidence="1">Uncharacterized protein</fullName>
    </submittedName>
</protein>
<accession>A0A383ELN2</accession>
<dbReference type="AlphaFoldDB" id="A0A383ELN2"/>
<reference evidence="1" key="1">
    <citation type="submission" date="2018-05" db="EMBL/GenBank/DDBJ databases">
        <authorList>
            <person name="Lanie J.A."/>
            <person name="Ng W.-L."/>
            <person name="Kazmierczak K.M."/>
            <person name="Andrzejewski T.M."/>
            <person name="Davidsen T.M."/>
            <person name="Wayne K.J."/>
            <person name="Tettelin H."/>
            <person name="Glass J.I."/>
            <person name="Rusch D."/>
            <person name="Podicherti R."/>
            <person name="Tsui H.-C.T."/>
            <person name="Winkler M.E."/>
        </authorList>
    </citation>
    <scope>NUCLEOTIDE SEQUENCE</scope>
</reference>
<gene>
    <name evidence="1" type="ORF">METZ01_LOCUS510621</name>
</gene>
<name>A0A383ELN2_9ZZZZ</name>
<dbReference type="EMBL" id="UINC01227038">
    <property type="protein sequence ID" value="SVE57767.1"/>
    <property type="molecule type" value="Genomic_DNA"/>
</dbReference>
<proteinExistence type="predicted"/>
<sequence>MKAYFGNIRRSSINLITKKELPAIGRQRLQTTFSQISAKLPKSIHAVTA</sequence>
<evidence type="ECO:0000313" key="1">
    <source>
        <dbReference type="EMBL" id="SVE57767.1"/>
    </source>
</evidence>